<dbReference type="AlphaFoldDB" id="A0A158FHY2"/>
<protein>
    <submittedName>
        <fullName evidence="3">Proline-rich exported protein</fullName>
    </submittedName>
</protein>
<dbReference type="PANTHER" id="PTHR38731">
    <property type="entry name" value="LIPL45-RELATED LIPOPROTEIN-RELATED"/>
    <property type="match status" value="1"/>
</dbReference>
<feature type="compositionally biased region" description="Basic and acidic residues" evidence="1">
    <location>
        <begin position="658"/>
        <end position="689"/>
    </location>
</feature>
<feature type="compositionally biased region" description="Basic and acidic residues" evidence="1">
    <location>
        <begin position="720"/>
        <end position="729"/>
    </location>
</feature>
<dbReference type="Proteomes" id="UP000054683">
    <property type="component" value="Unassembled WGS sequence"/>
</dbReference>
<name>A0A158FHY2_9BURK</name>
<dbReference type="OrthoDB" id="5485224at2"/>
<organism evidence="3 4">
    <name type="scientific">Caballeronia udeis</name>
    <dbReference type="NCBI Taxonomy" id="1232866"/>
    <lineage>
        <taxon>Bacteria</taxon>
        <taxon>Pseudomonadati</taxon>
        <taxon>Pseudomonadota</taxon>
        <taxon>Betaproteobacteria</taxon>
        <taxon>Burkholderiales</taxon>
        <taxon>Burkholderiaceae</taxon>
        <taxon>Caballeronia</taxon>
    </lineage>
</organism>
<dbReference type="InterPro" id="IPR046535">
    <property type="entry name" value="DUF6600"/>
</dbReference>
<dbReference type="PANTHER" id="PTHR38731:SF3">
    <property type="entry name" value="BLL6125 PROTEIN"/>
    <property type="match status" value="1"/>
</dbReference>
<feature type="compositionally biased region" description="Basic and acidic residues" evidence="1">
    <location>
        <begin position="699"/>
        <end position="713"/>
    </location>
</feature>
<keyword evidence="2" id="KW-0732">Signal</keyword>
<accession>A0A158FHY2</accession>
<dbReference type="Gene3D" id="2.60.120.1440">
    <property type="match status" value="1"/>
</dbReference>
<dbReference type="EMBL" id="FCOK02000005">
    <property type="protein sequence ID" value="SAL19404.1"/>
    <property type="molecule type" value="Genomic_DNA"/>
</dbReference>
<evidence type="ECO:0000313" key="3">
    <source>
        <dbReference type="EMBL" id="SAL19404.1"/>
    </source>
</evidence>
<evidence type="ECO:0000256" key="2">
    <source>
        <dbReference type="SAM" id="SignalP"/>
    </source>
</evidence>
<feature type="signal peptide" evidence="2">
    <location>
        <begin position="1"/>
        <end position="28"/>
    </location>
</feature>
<dbReference type="Pfam" id="PF20245">
    <property type="entry name" value="DUF6600"/>
    <property type="match status" value="1"/>
</dbReference>
<feature type="chain" id="PRO_5008501510" evidence="2">
    <location>
        <begin position="29"/>
        <end position="729"/>
    </location>
</feature>
<feature type="region of interest" description="Disordered" evidence="1">
    <location>
        <begin position="548"/>
        <end position="729"/>
    </location>
</feature>
<gene>
    <name evidence="3" type="ORF">AWB69_01198</name>
</gene>
<sequence length="729" mass="77740">MKVSLRRTHAAVLSAIALLAVVPMPGWAQSVPSPTAPAASVIDPPGRVARLNYFDGSVTMEPAGATDWAYAELNRPLTTGDQLWADTGARGELHVGSTALRLSQQTALNIVDIDDKNLQLKVTQGALSTRVRALPPGQTVEIDTPNVAMQASGPGEFRVDVAPDGSSTTVTLRSGTANLYGDGGVFQMTAGQQITFTGVNLQQQAGGPAPAPDAFDQWVISRDRAEDASASARYVSREIPGYEDLDANGTWRSDPNYGEVWVPTVAVTAQWAPYHQGHWTWIAPWGWTWIDDAPWGFAPFHYGRWAYLGNAWAWVPGPVVVAQPVYAPALVAFVGGGGGGHWGVDLAIGGAVGVGVAWFALGPHEPWHPGSGYSPSYYNRVNNVNITNVHNTTIINNITNIHNTYINQRVPGAITAVPADTFVHGQQVAQASRRLTAQQISGAQIGAGTAAIAPVRGSFTGGMRTASVGAPAMAMQRQVVATRAPVVPAAYRDTLAQHFAGSGGRVAGAGEPIVRTTVPAAFVRPLNRGASAAPSPQGYRLVNRAQARPVGAQGAPAGNVQANAPREEARAPQAVRPAEPVQQQRAPVAAENGAPRPPGESAGHEPAVHAGRPAQNEPQVPRQEQAMREPNVQQQHAAPAAAPRAEEHARPVEPPVSHVERPQQERPQQERPQQERPQQERPQQERPQQERPQPARPPVHQEAHRAEPPRPEPHPPAPKGNEHHDEHSN</sequence>
<reference evidence="3 4" key="1">
    <citation type="submission" date="2016-01" db="EMBL/GenBank/DDBJ databases">
        <authorList>
            <person name="Oliw E.H."/>
        </authorList>
    </citation>
    <scope>NUCLEOTIDE SEQUENCE [LARGE SCALE GENOMIC DNA]</scope>
    <source>
        <strain evidence="3">LMG 27134</strain>
    </source>
</reference>
<dbReference type="RefSeq" id="WP_156528753.1">
    <property type="nucleotide sequence ID" value="NZ_FCOK02000005.1"/>
</dbReference>
<proteinExistence type="predicted"/>
<feature type="compositionally biased region" description="Low complexity" evidence="1">
    <location>
        <begin position="632"/>
        <end position="643"/>
    </location>
</feature>
<evidence type="ECO:0000256" key="1">
    <source>
        <dbReference type="SAM" id="MobiDB-lite"/>
    </source>
</evidence>
<evidence type="ECO:0000313" key="4">
    <source>
        <dbReference type="Proteomes" id="UP000054683"/>
    </source>
</evidence>